<dbReference type="Proteomes" id="UP000023152">
    <property type="component" value="Unassembled WGS sequence"/>
</dbReference>
<name>X6MUX5_RETFI</name>
<evidence type="ECO:0000256" key="1">
    <source>
        <dbReference type="SAM" id="Phobius"/>
    </source>
</evidence>
<accession>X6MUX5</accession>
<keyword evidence="1" id="KW-1133">Transmembrane helix</keyword>
<dbReference type="EMBL" id="ASPP01017733">
    <property type="protein sequence ID" value="ETO16875.1"/>
    <property type="molecule type" value="Genomic_DNA"/>
</dbReference>
<gene>
    <name evidence="3" type="ORF">RFI_20464</name>
</gene>
<dbReference type="OrthoDB" id="18302at2759"/>
<dbReference type="Gene3D" id="1.10.150.50">
    <property type="entry name" value="Transcription Factor, Ets-1"/>
    <property type="match status" value="1"/>
</dbReference>
<reference evidence="3 4" key="1">
    <citation type="journal article" date="2013" name="Curr. Biol.">
        <title>The Genome of the Foraminiferan Reticulomyxa filosa.</title>
        <authorList>
            <person name="Glockner G."/>
            <person name="Hulsmann N."/>
            <person name="Schleicher M."/>
            <person name="Noegel A.A."/>
            <person name="Eichinger L."/>
            <person name="Gallinger C."/>
            <person name="Pawlowski J."/>
            <person name="Sierra R."/>
            <person name="Euteneuer U."/>
            <person name="Pillet L."/>
            <person name="Moustafa A."/>
            <person name="Platzer M."/>
            <person name="Groth M."/>
            <person name="Szafranski K."/>
            <person name="Schliwa M."/>
        </authorList>
    </citation>
    <scope>NUCLEOTIDE SEQUENCE [LARGE SCALE GENOMIC DNA]</scope>
</reference>
<dbReference type="SUPFAM" id="SSF47769">
    <property type="entry name" value="SAM/Pointed domain"/>
    <property type="match status" value="1"/>
</dbReference>
<keyword evidence="1" id="KW-0812">Transmembrane</keyword>
<dbReference type="PROSITE" id="PS50105">
    <property type="entry name" value="SAM_DOMAIN"/>
    <property type="match status" value="1"/>
</dbReference>
<feature type="non-terminal residue" evidence="3">
    <location>
        <position position="1"/>
    </location>
</feature>
<feature type="domain" description="SAM" evidence="2">
    <location>
        <begin position="10"/>
        <end position="52"/>
    </location>
</feature>
<keyword evidence="4" id="KW-1185">Reference proteome</keyword>
<dbReference type="InterPro" id="IPR013761">
    <property type="entry name" value="SAM/pointed_sf"/>
</dbReference>
<evidence type="ECO:0000313" key="4">
    <source>
        <dbReference type="Proteomes" id="UP000023152"/>
    </source>
</evidence>
<feature type="transmembrane region" description="Helical" evidence="1">
    <location>
        <begin position="127"/>
        <end position="160"/>
    </location>
</feature>
<dbReference type="Pfam" id="PF07647">
    <property type="entry name" value="SAM_2"/>
    <property type="match status" value="1"/>
</dbReference>
<keyword evidence="1" id="KW-0472">Membrane</keyword>
<comment type="caution">
    <text evidence="3">The sequence shown here is derived from an EMBL/GenBank/DDBJ whole genome shotgun (WGS) entry which is preliminary data.</text>
</comment>
<organism evidence="3 4">
    <name type="scientific">Reticulomyxa filosa</name>
    <dbReference type="NCBI Taxonomy" id="46433"/>
    <lineage>
        <taxon>Eukaryota</taxon>
        <taxon>Sar</taxon>
        <taxon>Rhizaria</taxon>
        <taxon>Retaria</taxon>
        <taxon>Foraminifera</taxon>
        <taxon>Monothalamids</taxon>
        <taxon>Reticulomyxidae</taxon>
        <taxon>Reticulomyxa</taxon>
    </lineage>
</organism>
<protein>
    <recommendedName>
        <fullName evidence="2">SAM domain-containing protein</fullName>
    </recommendedName>
</protein>
<dbReference type="InterPro" id="IPR001660">
    <property type="entry name" value="SAM"/>
</dbReference>
<dbReference type="SMART" id="SM00454">
    <property type="entry name" value="SAM"/>
    <property type="match status" value="1"/>
</dbReference>
<sequence>KASSNEMKQWSTEDVTIWLVSVGLKRYVRAFRKHGVDGSLLMSDDKHWLQKLIKPIKHQHIFWRELSKLKITPEDLFSENNELYLPSGEISTIMALSYAFAQSAKLNTLQIAVEYYQKHLMKLTEQVFIYFFFFFFMFITFIIYTYIYICIILCIFYFFFFFTKTNKKLILVGCFPFPCLPPSLSPFFEFGTTQVWLVAKQLTKRGKIRFMRARHWSQLRNHVEMLRDLLFDVTAEPSSTQFPNFIWERGDLEPMYEASLDYLEFEEELKALTDKLDQ</sequence>
<dbReference type="AlphaFoldDB" id="X6MUX5"/>
<proteinExistence type="predicted"/>
<feature type="non-terminal residue" evidence="3">
    <location>
        <position position="278"/>
    </location>
</feature>
<evidence type="ECO:0000259" key="2">
    <source>
        <dbReference type="PROSITE" id="PS50105"/>
    </source>
</evidence>
<evidence type="ECO:0000313" key="3">
    <source>
        <dbReference type="EMBL" id="ETO16875.1"/>
    </source>
</evidence>